<sequence length="297" mass="32778">MYIVIINSYSGKRRTNKIFAILSTMLPDSFVAFSSDLYQEKDMWNAIHNKIAEMKQTVKGFLIVGGDGTLHQAVQQLHSYHLPFGLIPSGSGNDFGRALSIPMNAKKALERIVANQPGEYDLIDVNGKKVLSVAGIGVDAETAIRCRQSQLKKMLNMAFLGRLSYLMMFLKTVLRYKPSAVHIIDRHGANYHFQRVWLIAAGNTGYYGGGIPICPNAKPDDGQIDLVIVHGLGLFQLLVALPAVFVKKHLTLPYITMLTGNQFTVTAQRTLPVQGDGEEVGETPATIHILPKAIRIF</sequence>
<dbReference type="InterPro" id="IPR005218">
    <property type="entry name" value="Diacylglycerol/lipid_kinase"/>
</dbReference>
<dbReference type="PROSITE" id="PS50146">
    <property type="entry name" value="DAGK"/>
    <property type="match status" value="1"/>
</dbReference>
<dbReference type="AlphaFoldDB" id="A0A1H3NLM4"/>
<evidence type="ECO:0000256" key="5">
    <source>
        <dbReference type="ARBA" id="ARBA00022723"/>
    </source>
</evidence>
<keyword evidence="11" id="KW-0594">Phospholipid biosynthesis</keyword>
<evidence type="ECO:0000259" key="13">
    <source>
        <dbReference type="PROSITE" id="PS50146"/>
    </source>
</evidence>
<evidence type="ECO:0000256" key="12">
    <source>
        <dbReference type="ARBA" id="ARBA00023264"/>
    </source>
</evidence>
<dbReference type="SMART" id="SM00046">
    <property type="entry name" value="DAGKc"/>
    <property type="match status" value="1"/>
</dbReference>
<proteinExistence type="inferred from homology"/>
<dbReference type="SUPFAM" id="SSF111331">
    <property type="entry name" value="NAD kinase/diacylglycerol kinase-like"/>
    <property type="match status" value="1"/>
</dbReference>
<keyword evidence="3" id="KW-0444">Lipid biosynthesis</keyword>
<keyword evidence="4" id="KW-0808">Transferase</keyword>
<evidence type="ECO:0000313" key="15">
    <source>
        <dbReference type="Proteomes" id="UP000198935"/>
    </source>
</evidence>
<dbReference type="Pfam" id="PF00781">
    <property type="entry name" value="DAGK_cat"/>
    <property type="match status" value="1"/>
</dbReference>
<protein>
    <submittedName>
        <fullName evidence="14">Lipid kinase, YegS/Rv2252/BmrU family</fullName>
    </submittedName>
</protein>
<evidence type="ECO:0000256" key="8">
    <source>
        <dbReference type="ARBA" id="ARBA00022840"/>
    </source>
</evidence>
<dbReference type="InterPro" id="IPR001206">
    <property type="entry name" value="Diacylglycerol_kinase_cat_dom"/>
</dbReference>
<evidence type="ECO:0000256" key="6">
    <source>
        <dbReference type="ARBA" id="ARBA00022741"/>
    </source>
</evidence>
<evidence type="ECO:0000256" key="7">
    <source>
        <dbReference type="ARBA" id="ARBA00022777"/>
    </source>
</evidence>
<dbReference type="Gene3D" id="3.40.50.10330">
    <property type="entry name" value="Probable inorganic polyphosphate/atp-NAD kinase, domain 1"/>
    <property type="match status" value="1"/>
</dbReference>
<dbReference type="GO" id="GO:0016301">
    <property type="term" value="F:kinase activity"/>
    <property type="evidence" value="ECO:0007669"/>
    <property type="project" value="UniProtKB-KW"/>
</dbReference>
<evidence type="ECO:0000256" key="10">
    <source>
        <dbReference type="ARBA" id="ARBA00023098"/>
    </source>
</evidence>
<dbReference type="EMBL" id="FNPI01000004">
    <property type="protein sequence ID" value="SDY89325.1"/>
    <property type="molecule type" value="Genomic_DNA"/>
</dbReference>
<dbReference type="InterPro" id="IPR045540">
    <property type="entry name" value="YegS/DAGK_C"/>
</dbReference>
<dbReference type="GO" id="GO:0005886">
    <property type="term" value="C:plasma membrane"/>
    <property type="evidence" value="ECO:0007669"/>
    <property type="project" value="TreeGrafter"/>
</dbReference>
<dbReference type="NCBIfam" id="TIGR00147">
    <property type="entry name" value="YegS/Rv2252/BmrU family lipid kinase"/>
    <property type="match status" value="1"/>
</dbReference>
<comment type="similarity">
    <text evidence="2">Belongs to the diacylglycerol/lipid kinase family.</text>
</comment>
<name>A0A1H3NLM4_9BACI</name>
<evidence type="ECO:0000313" key="14">
    <source>
        <dbReference type="EMBL" id="SDY89325.1"/>
    </source>
</evidence>
<keyword evidence="5" id="KW-0479">Metal-binding</keyword>
<keyword evidence="6" id="KW-0547">Nucleotide-binding</keyword>
<feature type="domain" description="DAGKc" evidence="13">
    <location>
        <begin position="1"/>
        <end position="129"/>
    </location>
</feature>
<dbReference type="PANTHER" id="PTHR12358">
    <property type="entry name" value="SPHINGOSINE KINASE"/>
    <property type="match status" value="1"/>
</dbReference>
<evidence type="ECO:0000256" key="2">
    <source>
        <dbReference type="ARBA" id="ARBA00005983"/>
    </source>
</evidence>
<dbReference type="InterPro" id="IPR016064">
    <property type="entry name" value="NAD/diacylglycerol_kinase_sf"/>
</dbReference>
<dbReference type="Pfam" id="PF19279">
    <property type="entry name" value="YegS_C"/>
    <property type="match status" value="1"/>
</dbReference>
<dbReference type="PANTHER" id="PTHR12358:SF106">
    <property type="entry name" value="LIPID KINASE YEGS"/>
    <property type="match status" value="1"/>
</dbReference>
<keyword evidence="9" id="KW-0460">Magnesium</keyword>
<evidence type="ECO:0000256" key="3">
    <source>
        <dbReference type="ARBA" id="ARBA00022516"/>
    </source>
</evidence>
<keyword evidence="15" id="KW-1185">Reference proteome</keyword>
<keyword evidence="12" id="KW-1208">Phospholipid metabolism</keyword>
<organism evidence="14 15">
    <name type="scientific">Evansella caseinilytica</name>
    <dbReference type="NCBI Taxonomy" id="1503961"/>
    <lineage>
        <taxon>Bacteria</taxon>
        <taxon>Bacillati</taxon>
        <taxon>Bacillota</taxon>
        <taxon>Bacilli</taxon>
        <taxon>Bacillales</taxon>
        <taxon>Bacillaceae</taxon>
        <taxon>Evansella</taxon>
    </lineage>
</organism>
<dbReference type="STRING" id="1503961.SAMN05421736_104109"/>
<dbReference type="Gene3D" id="2.60.200.40">
    <property type="match status" value="1"/>
</dbReference>
<dbReference type="InterPro" id="IPR050187">
    <property type="entry name" value="Lipid_Phosphate_FormReg"/>
</dbReference>
<keyword evidence="7 14" id="KW-0418">Kinase</keyword>
<dbReference type="GO" id="GO:0008654">
    <property type="term" value="P:phospholipid biosynthetic process"/>
    <property type="evidence" value="ECO:0007669"/>
    <property type="project" value="UniProtKB-KW"/>
</dbReference>
<keyword evidence="10" id="KW-0443">Lipid metabolism</keyword>
<gene>
    <name evidence="14" type="ORF">SAMN05421736_104109</name>
</gene>
<dbReference type="Proteomes" id="UP000198935">
    <property type="component" value="Unassembled WGS sequence"/>
</dbReference>
<evidence type="ECO:0000256" key="11">
    <source>
        <dbReference type="ARBA" id="ARBA00023209"/>
    </source>
</evidence>
<dbReference type="GO" id="GO:0046872">
    <property type="term" value="F:metal ion binding"/>
    <property type="evidence" value="ECO:0007669"/>
    <property type="project" value="UniProtKB-KW"/>
</dbReference>
<keyword evidence="8" id="KW-0067">ATP-binding</keyword>
<dbReference type="OrthoDB" id="9786026at2"/>
<accession>A0A1H3NLM4</accession>
<comment type="cofactor">
    <cofactor evidence="1">
        <name>Mg(2+)</name>
        <dbReference type="ChEBI" id="CHEBI:18420"/>
    </cofactor>
</comment>
<evidence type="ECO:0000256" key="9">
    <source>
        <dbReference type="ARBA" id="ARBA00022842"/>
    </source>
</evidence>
<evidence type="ECO:0000256" key="4">
    <source>
        <dbReference type="ARBA" id="ARBA00022679"/>
    </source>
</evidence>
<dbReference type="GO" id="GO:0005524">
    <property type="term" value="F:ATP binding"/>
    <property type="evidence" value="ECO:0007669"/>
    <property type="project" value="UniProtKB-KW"/>
</dbReference>
<dbReference type="InterPro" id="IPR017438">
    <property type="entry name" value="ATP-NAD_kinase_N"/>
</dbReference>
<evidence type="ECO:0000256" key="1">
    <source>
        <dbReference type="ARBA" id="ARBA00001946"/>
    </source>
</evidence>
<reference evidence="15" key="1">
    <citation type="submission" date="2016-10" db="EMBL/GenBank/DDBJ databases">
        <authorList>
            <person name="Varghese N."/>
            <person name="Submissions S."/>
        </authorList>
    </citation>
    <scope>NUCLEOTIDE SEQUENCE [LARGE SCALE GENOMIC DNA]</scope>
    <source>
        <strain evidence="15">SP</strain>
    </source>
</reference>